<accession>A0A9J5W9B9</accession>
<feature type="region of interest" description="Disordered" evidence="1">
    <location>
        <begin position="59"/>
        <end position="80"/>
    </location>
</feature>
<dbReference type="Proteomes" id="UP000824120">
    <property type="component" value="Chromosome 12"/>
</dbReference>
<proteinExistence type="predicted"/>
<sequence length="80" mass="9473">MIKTYEISVKLMLDPSTWEVPDEVIEEILLPPIENKVSGRPRKKRQEKAWASEPKTYKTSCGQCRQEGHNRRTYRNMPIR</sequence>
<reference evidence="2 3" key="1">
    <citation type="submission" date="2020-09" db="EMBL/GenBank/DDBJ databases">
        <title>De no assembly of potato wild relative species, Solanum commersonii.</title>
        <authorList>
            <person name="Cho K."/>
        </authorList>
    </citation>
    <scope>NUCLEOTIDE SEQUENCE [LARGE SCALE GENOMIC DNA]</scope>
    <source>
        <strain evidence="2">LZ3.2</strain>
        <tissue evidence="2">Leaf</tissue>
    </source>
</reference>
<name>A0A9J5W9B9_SOLCO</name>
<comment type="caution">
    <text evidence="2">The sequence shown here is derived from an EMBL/GenBank/DDBJ whole genome shotgun (WGS) entry which is preliminary data.</text>
</comment>
<evidence type="ECO:0000256" key="1">
    <source>
        <dbReference type="SAM" id="MobiDB-lite"/>
    </source>
</evidence>
<protein>
    <submittedName>
        <fullName evidence="2">Uncharacterized protein</fullName>
    </submittedName>
</protein>
<dbReference type="EMBL" id="JACXVP010000012">
    <property type="protein sequence ID" value="KAG5572146.1"/>
    <property type="molecule type" value="Genomic_DNA"/>
</dbReference>
<evidence type="ECO:0000313" key="2">
    <source>
        <dbReference type="EMBL" id="KAG5572146.1"/>
    </source>
</evidence>
<gene>
    <name evidence="2" type="ORF">H5410_061912</name>
</gene>
<organism evidence="2 3">
    <name type="scientific">Solanum commersonii</name>
    <name type="common">Commerson's wild potato</name>
    <name type="synonym">Commerson's nightshade</name>
    <dbReference type="NCBI Taxonomy" id="4109"/>
    <lineage>
        <taxon>Eukaryota</taxon>
        <taxon>Viridiplantae</taxon>
        <taxon>Streptophyta</taxon>
        <taxon>Embryophyta</taxon>
        <taxon>Tracheophyta</taxon>
        <taxon>Spermatophyta</taxon>
        <taxon>Magnoliopsida</taxon>
        <taxon>eudicotyledons</taxon>
        <taxon>Gunneridae</taxon>
        <taxon>Pentapetalae</taxon>
        <taxon>asterids</taxon>
        <taxon>lamiids</taxon>
        <taxon>Solanales</taxon>
        <taxon>Solanaceae</taxon>
        <taxon>Solanoideae</taxon>
        <taxon>Solaneae</taxon>
        <taxon>Solanum</taxon>
    </lineage>
</organism>
<dbReference type="AlphaFoldDB" id="A0A9J5W9B9"/>
<evidence type="ECO:0000313" key="3">
    <source>
        <dbReference type="Proteomes" id="UP000824120"/>
    </source>
</evidence>
<keyword evidence="3" id="KW-1185">Reference proteome</keyword>